<evidence type="ECO:0000256" key="8">
    <source>
        <dbReference type="ARBA" id="ARBA00023136"/>
    </source>
</evidence>
<dbReference type="InterPro" id="IPR019540">
    <property type="entry name" value="PtdIno-glycan_biosynth_class_S"/>
</dbReference>
<comment type="subcellular location">
    <subcellularLocation>
        <location evidence="1">Endoplasmic reticulum membrane</location>
        <topology evidence="1">Multi-pass membrane protein</topology>
    </subcellularLocation>
</comment>
<comment type="pathway">
    <text evidence="2">Glycolipid biosynthesis; glycosylphosphatidylinositol-anchor biosynthesis.</text>
</comment>
<evidence type="ECO:0000256" key="6">
    <source>
        <dbReference type="ARBA" id="ARBA00022824"/>
    </source>
</evidence>
<keyword evidence="4" id="KW-0337">GPI-anchor biosynthesis</keyword>
<gene>
    <name evidence="12 14" type="ORF">P152DRAFT_472038</name>
</gene>
<reference evidence="14" key="3">
    <citation type="submission" date="2025-04" db="UniProtKB">
        <authorList>
            <consortium name="RefSeq"/>
        </authorList>
    </citation>
    <scope>IDENTIFICATION</scope>
    <source>
        <strain evidence="14">CBS 781.70</strain>
    </source>
</reference>
<feature type="transmembrane region" description="Helical" evidence="11">
    <location>
        <begin position="36"/>
        <end position="54"/>
    </location>
</feature>
<name>A0A6G1G8A8_9PEZI</name>
<evidence type="ECO:0000256" key="9">
    <source>
        <dbReference type="ARBA" id="ARBA00023180"/>
    </source>
</evidence>
<keyword evidence="13" id="KW-1185">Reference proteome</keyword>
<dbReference type="Proteomes" id="UP000504638">
    <property type="component" value="Unplaced"/>
</dbReference>
<accession>A0A6G1G8A8</accession>
<keyword evidence="6" id="KW-0256">Endoplasmic reticulum</keyword>
<evidence type="ECO:0000256" key="5">
    <source>
        <dbReference type="ARBA" id="ARBA00022692"/>
    </source>
</evidence>
<dbReference type="OrthoDB" id="28748at2759"/>
<organism evidence="12">
    <name type="scientific">Eremomyces bilateralis CBS 781.70</name>
    <dbReference type="NCBI Taxonomy" id="1392243"/>
    <lineage>
        <taxon>Eukaryota</taxon>
        <taxon>Fungi</taxon>
        <taxon>Dikarya</taxon>
        <taxon>Ascomycota</taxon>
        <taxon>Pezizomycotina</taxon>
        <taxon>Dothideomycetes</taxon>
        <taxon>Dothideomycetes incertae sedis</taxon>
        <taxon>Eremomycetales</taxon>
        <taxon>Eremomycetaceae</taxon>
        <taxon>Eremomyces</taxon>
    </lineage>
</organism>
<keyword evidence="5 11" id="KW-0812">Transmembrane</keyword>
<evidence type="ECO:0000256" key="11">
    <source>
        <dbReference type="SAM" id="Phobius"/>
    </source>
</evidence>
<dbReference type="UniPathway" id="UPA00196"/>
<keyword evidence="7 11" id="KW-1133">Transmembrane helix</keyword>
<evidence type="ECO:0000256" key="4">
    <source>
        <dbReference type="ARBA" id="ARBA00022502"/>
    </source>
</evidence>
<dbReference type="RefSeq" id="XP_033535894.1">
    <property type="nucleotide sequence ID" value="XM_033681123.1"/>
</dbReference>
<dbReference type="EMBL" id="ML975153">
    <property type="protein sequence ID" value="KAF1814263.1"/>
    <property type="molecule type" value="Genomic_DNA"/>
</dbReference>
<protein>
    <submittedName>
        <fullName evidence="12 14">GPI transamidase component PIG-S</fullName>
    </submittedName>
</protein>
<evidence type="ECO:0000256" key="7">
    <source>
        <dbReference type="ARBA" id="ARBA00022989"/>
    </source>
</evidence>
<dbReference type="GO" id="GO:0016255">
    <property type="term" value="P:attachment of GPI anchor to protein"/>
    <property type="evidence" value="ECO:0007669"/>
    <property type="project" value="InterPro"/>
</dbReference>
<evidence type="ECO:0000256" key="1">
    <source>
        <dbReference type="ARBA" id="ARBA00004477"/>
    </source>
</evidence>
<evidence type="ECO:0000256" key="3">
    <source>
        <dbReference type="ARBA" id="ARBA00005316"/>
    </source>
</evidence>
<proteinExistence type="inferred from homology"/>
<dbReference type="GO" id="GO:0042765">
    <property type="term" value="C:GPI-anchor transamidase complex"/>
    <property type="evidence" value="ECO:0007669"/>
    <property type="project" value="InterPro"/>
</dbReference>
<dbReference type="AlphaFoldDB" id="A0A6G1G8A8"/>
<dbReference type="GO" id="GO:0006506">
    <property type="term" value="P:GPI anchor biosynthetic process"/>
    <property type="evidence" value="ECO:0007669"/>
    <property type="project" value="UniProtKB-UniPathway"/>
</dbReference>
<evidence type="ECO:0000313" key="14">
    <source>
        <dbReference type="RefSeq" id="XP_033535894.1"/>
    </source>
</evidence>
<keyword evidence="8 11" id="KW-0472">Membrane</keyword>
<evidence type="ECO:0000313" key="13">
    <source>
        <dbReference type="Proteomes" id="UP000504638"/>
    </source>
</evidence>
<comment type="similarity">
    <text evidence="3">Belongs to the PIGS family.</text>
</comment>
<evidence type="ECO:0000313" key="12">
    <source>
        <dbReference type="EMBL" id="KAF1814263.1"/>
    </source>
</evidence>
<dbReference type="PANTHER" id="PTHR21072">
    <property type="entry name" value="GPI TRANSAMIDASE COMPONENT PIG-S"/>
    <property type="match status" value="1"/>
</dbReference>
<keyword evidence="9" id="KW-0325">Glycoprotein</keyword>
<dbReference type="PANTHER" id="PTHR21072:SF13">
    <property type="entry name" value="GPI TRANSAMIDASE COMPONENT PIG-S"/>
    <property type="match status" value="1"/>
</dbReference>
<sequence>MPTGSESSKLAAAEAYPSGTKKPPPEATSSINVRRAVVASFWAIVILFGLPAWWKTTNIYRASLPLREMHDWADGKICKPVFPLSISVEAPNLPASDVEHLIRTTQHYLDDMNEFAAHHLRLAQDSQPPGSASITQDENRETMILRLKPEDEAASPRAVLLQHEPTLEVYFSSAQMPSTTSTSSPLATFIAHELQKTFEAEQTMLSALFASQPALENMQRKAISQQSAELIARRNNRAFKYAPTYHLTFSLFTPTATPSSWEIEKALEEYISPLLATLSSISNFTVDTQVQLYATLARSIREPQFDVEKGAWILRNEDLSGFINAAEWPLSPSIGAGPTINFVVYVPEAGKQPLVVEGSGASSWLIPQWGSVLILNTDHSAQDGHESRSSMLSMPDLESAMATFSSHLLSLLGLPESPHSLPLRISTLTRIHAASLIFSASSTLGSLARLTDTLQSIAIPNSVLHSVTLTLKHLDSACNELRAGRFHKALEHSRTAEFEAEKAFFERSMVGQVYFPDEHKVAVYMPLLGPVAVPLLMASVKEVKAWIAT</sequence>
<reference evidence="12 14" key="1">
    <citation type="submission" date="2020-01" db="EMBL/GenBank/DDBJ databases">
        <authorList>
            <consortium name="DOE Joint Genome Institute"/>
            <person name="Haridas S."/>
            <person name="Albert R."/>
            <person name="Binder M."/>
            <person name="Bloem J."/>
            <person name="Labutti K."/>
            <person name="Salamov A."/>
            <person name="Andreopoulos B."/>
            <person name="Baker S.E."/>
            <person name="Barry K."/>
            <person name="Bills G."/>
            <person name="Bluhm B.H."/>
            <person name="Cannon C."/>
            <person name="Castanera R."/>
            <person name="Culley D.E."/>
            <person name="Daum C."/>
            <person name="Ezra D."/>
            <person name="Gonzalez J.B."/>
            <person name="Henrissat B."/>
            <person name="Kuo A."/>
            <person name="Liang C."/>
            <person name="Lipzen A."/>
            <person name="Lutzoni F."/>
            <person name="Magnuson J."/>
            <person name="Mondo S."/>
            <person name="Nolan M."/>
            <person name="Ohm R."/>
            <person name="Pangilinan J."/>
            <person name="Park H.-J."/>
            <person name="Ramirez L."/>
            <person name="Alfaro M."/>
            <person name="Sun H."/>
            <person name="Tritt A."/>
            <person name="Yoshinaga Y."/>
            <person name="Zwiers L.-H."/>
            <person name="Turgeon B.G."/>
            <person name="Goodwin S.B."/>
            <person name="Spatafora J.W."/>
            <person name="Crous P.W."/>
            <person name="Grigoriev I.V."/>
        </authorList>
    </citation>
    <scope>NUCLEOTIDE SEQUENCE</scope>
    <source>
        <strain evidence="12 14">CBS 781.70</strain>
    </source>
</reference>
<evidence type="ECO:0000256" key="10">
    <source>
        <dbReference type="SAM" id="MobiDB-lite"/>
    </source>
</evidence>
<dbReference type="GeneID" id="54421693"/>
<reference evidence="14" key="2">
    <citation type="submission" date="2020-04" db="EMBL/GenBank/DDBJ databases">
        <authorList>
            <consortium name="NCBI Genome Project"/>
        </authorList>
    </citation>
    <scope>NUCLEOTIDE SEQUENCE</scope>
    <source>
        <strain evidence="14">CBS 781.70</strain>
    </source>
</reference>
<feature type="region of interest" description="Disordered" evidence="10">
    <location>
        <begin position="1"/>
        <end position="28"/>
    </location>
</feature>
<dbReference type="Pfam" id="PF10510">
    <property type="entry name" value="PIG-S"/>
    <property type="match status" value="1"/>
</dbReference>
<evidence type="ECO:0000256" key="2">
    <source>
        <dbReference type="ARBA" id="ARBA00004687"/>
    </source>
</evidence>